<dbReference type="CDD" id="cd00118">
    <property type="entry name" value="LysM"/>
    <property type="match status" value="1"/>
</dbReference>
<organism evidence="3 4">
    <name type="scientific">Candidatus Enterocloster excrementipullorum</name>
    <dbReference type="NCBI Taxonomy" id="2838559"/>
    <lineage>
        <taxon>Bacteria</taxon>
        <taxon>Bacillati</taxon>
        <taxon>Bacillota</taxon>
        <taxon>Clostridia</taxon>
        <taxon>Lachnospirales</taxon>
        <taxon>Lachnospiraceae</taxon>
        <taxon>Enterocloster</taxon>
    </lineage>
</organism>
<reference evidence="3" key="2">
    <citation type="submission" date="2021-04" db="EMBL/GenBank/DDBJ databases">
        <authorList>
            <person name="Gilroy R."/>
        </authorList>
    </citation>
    <scope>NUCLEOTIDE SEQUENCE</scope>
    <source>
        <strain evidence="3">CHK180-15479</strain>
    </source>
</reference>
<protein>
    <submittedName>
        <fullName evidence="3">LysM peptidoglycan-binding domain-containing protein</fullName>
    </submittedName>
</protein>
<feature type="domain" description="LysM" evidence="2">
    <location>
        <begin position="222"/>
        <end position="271"/>
    </location>
</feature>
<dbReference type="AlphaFoldDB" id="A0A9D2MZ49"/>
<comment type="caution">
    <text evidence="3">The sequence shown here is derived from an EMBL/GenBank/DDBJ whole genome shotgun (WGS) entry which is preliminary data.</text>
</comment>
<keyword evidence="1" id="KW-0732">Signal</keyword>
<accession>A0A9D2MZ49</accession>
<dbReference type="Pfam" id="PF01476">
    <property type="entry name" value="LysM"/>
    <property type="match status" value="1"/>
</dbReference>
<evidence type="ECO:0000313" key="3">
    <source>
        <dbReference type="EMBL" id="HJC04952.1"/>
    </source>
</evidence>
<evidence type="ECO:0000259" key="2">
    <source>
        <dbReference type="PROSITE" id="PS51782"/>
    </source>
</evidence>
<name>A0A9D2MZ49_9FIRM</name>
<dbReference type="SMART" id="SM00257">
    <property type="entry name" value="LysM"/>
    <property type="match status" value="1"/>
</dbReference>
<dbReference type="InterPro" id="IPR036779">
    <property type="entry name" value="LysM_dom_sf"/>
</dbReference>
<feature type="signal peptide" evidence="1">
    <location>
        <begin position="1"/>
        <end position="29"/>
    </location>
</feature>
<proteinExistence type="predicted"/>
<evidence type="ECO:0000313" key="4">
    <source>
        <dbReference type="Proteomes" id="UP000823910"/>
    </source>
</evidence>
<dbReference type="EMBL" id="DWWT01000006">
    <property type="protein sequence ID" value="HJC04952.1"/>
    <property type="molecule type" value="Genomic_DNA"/>
</dbReference>
<reference evidence="3" key="1">
    <citation type="journal article" date="2021" name="PeerJ">
        <title>Extensive microbial diversity within the chicken gut microbiome revealed by metagenomics and culture.</title>
        <authorList>
            <person name="Gilroy R."/>
            <person name="Ravi A."/>
            <person name="Getino M."/>
            <person name="Pursley I."/>
            <person name="Horton D.L."/>
            <person name="Alikhan N.F."/>
            <person name="Baker D."/>
            <person name="Gharbi K."/>
            <person name="Hall N."/>
            <person name="Watson M."/>
            <person name="Adriaenssens E.M."/>
            <person name="Foster-Nyarko E."/>
            <person name="Jarju S."/>
            <person name="Secka A."/>
            <person name="Antonio M."/>
            <person name="Oren A."/>
            <person name="Chaudhuri R.R."/>
            <person name="La Ragione R."/>
            <person name="Hildebrand F."/>
            <person name="Pallen M.J."/>
        </authorList>
    </citation>
    <scope>NUCLEOTIDE SEQUENCE</scope>
    <source>
        <strain evidence="3">CHK180-15479</strain>
    </source>
</reference>
<dbReference type="Gene3D" id="3.10.350.10">
    <property type="entry name" value="LysM domain"/>
    <property type="match status" value="1"/>
</dbReference>
<dbReference type="SUPFAM" id="SSF54106">
    <property type="entry name" value="LysM domain"/>
    <property type="match status" value="1"/>
</dbReference>
<dbReference type="PROSITE" id="PS51782">
    <property type="entry name" value="LYSM"/>
    <property type="match status" value="1"/>
</dbReference>
<sequence>MSCEMKKYIKILLLSAVLAAGGVCLSYGAEGELTPEEFAEKCEEEHFSETRYVPLPEQGKEEWSADYALHWKEILLSPDGKNWEENPYDMKHYRSLFTGKLLMDFAEGYTISYEYYIRDESGGETVIAEGGIITPYYQRKGADEGEYSYTPNEPEKPPIIPDLPPNYDWKKHGNATLSVYPLVTICSLEDGSTYSYESRITSVTNLYKEQPDCYFLGPTDAEPYVVRPGDNLWKIGASRCEEGGDWVYIFRRNKERILDPDRIYPGMLLVIPNVQAVK</sequence>
<evidence type="ECO:0000256" key="1">
    <source>
        <dbReference type="SAM" id="SignalP"/>
    </source>
</evidence>
<gene>
    <name evidence="3" type="ORF">H9704_02150</name>
</gene>
<dbReference type="Proteomes" id="UP000823910">
    <property type="component" value="Unassembled WGS sequence"/>
</dbReference>
<feature type="chain" id="PRO_5038562536" evidence="1">
    <location>
        <begin position="30"/>
        <end position="278"/>
    </location>
</feature>
<dbReference type="InterPro" id="IPR018392">
    <property type="entry name" value="LysM"/>
</dbReference>